<name>U7V056_9MICC</name>
<evidence type="ECO:0000313" key="1">
    <source>
        <dbReference type="EMBL" id="ERT64093.1"/>
    </source>
</evidence>
<accession>U7V056</accession>
<dbReference type="AlphaFoldDB" id="U7V056"/>
<organism evidence="1 2">
    <name type="scientific">Rothia aeria F0184</name>
    <dbReference type="NCBI Taxonomy" id="888019"/>
    <lineage>
        <taxon>Bacteria</taxon>
        <taxon>Bacillati</taxon>
        <taxon>Actinomycetota</taxon>
        <taxon>Actinomycetes</taxon>
        <taxon>Micrococcales</taxon>
        <taxon>Micrococcaceae</taxon>
        <taxon>Rothia</taxon>
    </lineage>
</organism>
<dbReference type="PATRIC" id="fig|888019.4.peg.2018"/>
<comment type="caution">
    <text evidence="1">The sequence shown here is derived from an EMBL/GenBank/DDBJ whole genome shotgun (WGS) entry which is preliminary data.</text>
</comment>
<protein>
    <submittedName>
        <fullName evidence="1">Uncharacterized protein</fullName>
    </submittedName>
</protein>
<evidence type="ECO:0000313" key="2">
    <source>
        <dbReference type="Proteomes" id="UP000017174"/>
    </source>
</evidence>
<sequence length="40" mass="4690">MFPLPLPGPWEHRMHVFVYPMKFSSERIAPGAVHRIRITS</sequence>
<proteinExistence type="predicted"/>
<reference evidence="1 2" key="1">
    <citation type="submission" date="2013-08" db="EMBL/GenBank/DDBJ databases">
        <authorList>
            <person name="Weinstock G."/>
            <person name="Sodergren E."/>
            <person name="Wylie T."/>
            <person name="Fulton L."/>
            <person name="Fulton R."/>
            <person name="Fronick C."/>
            <person name="O'Laughlin M."/>
            <person name="Godfrey J."/>
            <person name="Miner T."/>
            <person name="Herter B."/>
            <person name="Appelbaum E."/>
            <person name="Cordes M."/>
            <person name="Lek S."/>
            <person name="Wollam A."/>
            <person name="Pepin K.H."/>
            <person name="Palsikar V.B."/>
            <person name="Mitreva M."/>
            <person name="Wilson R.K."/>
        </authorList>
    </citation>
    <scope>NUCLEOTIDE SEQUENCE [LARGE SCALE GENOMIC DNA]</scope>
    <source>
        <strain evidence="1 2">F0184</strain>
    </source>
</reference>
<dbReference type="HOGENOM" id="CLU_3295925_0_0_11"/>
<dbReference type="EMBL" id="AXZG01000068">
    <property type="protein sequence ID" value="ERT64093.1"/>
    <property type="molecule type" value="Genomic_DNA"/>
</dbReference>
<gene>
    <name evidence="1" type="ORF">HMPREF0742_02468</name>
</gene>
<dbReference type="Proteomes" id="UP000017174">
    <property type="component" value="Unassembled WGS sequence"/>
</dbReference>